<proteinExistence type="predicted"/>
<sequence>MARRNPALLPAAARHLADRFTYGVTPALATEILGFTSNREWFEAQLTRSQPQNLRATLVPTWFPLLANAPTLSAILAQQALRGAYQVGNELIARNLALRILSTHQVYETMCDFWANFLYIPASEPRSFAWRVRYDDEVVRKHALGTYREMLRAAVVHPAMAGYLTNDLNQKAGINENLGRELLELHTVGAIYSEDDVLNSSRLLTGYTVAVTSNFAAGYDANRHWVGPVKVLDFTHPNAEPDGRAALGEYLDYLAMHPATARRIAQRLCVRFVSDQPPRAVVDAVARTYLRSGSDIKACLRTLVAHRAFRRSVRSKARTPSDDVVHTARVLGLTPAGAPTANAFIYQLIGQAGAMGQISLRWPAPDGWPEQTQGYLSASRVLRSWRTHLDLAGTTGTALIDVDVATKASQLPQTWPKTFEEVIDHQSQRIIGQPAGAAVVAAIVRSTGIPAAQAITGPDDLTDLQYRLLRGTVLNSPAGLQR</sequence>
<dbReference type="InterPro" id="IPR014917">
    <property type="entry name" value="DUF1800"/>
</dbReference>
<evidence type="ECO:0000313" key="1">
    <source>
        <dbReference type="EMBL" id="CAB4713734.1"/>
    </source>
</evidence>
<protein>
    <submittedName>
        <fullName evidence="1">Unannotated protein</fullName>
    </submittedName>
</protein>
<accession>A0A6J6R324</accession>
<name>A0A6J6R324_9ZZZZ</name>
<dbReference type="Pfam" id="PF08811">
    <property type="entry name" value="DUF1800"/>
    <property type="match status" value="1"/>
</dbReference>
<reference evidence="1" key="1">
    <citation type="submission" date="2020-05" db="EMBL/GenBank/DDBJ databases">
        <authorList>
            <person name="Chiriac C."/>
            <person name="Salcher M."/>
            <person name="Ghai R."/>
            <person name="Kavagutti S V."/>
        </authorList>
    </citation>
    <scope>NUCLEOTIDE SEQUENCE</scope>
</reference>
<dbReference type="AlphaFoldDB" id="A0A6J6R324"/>
<organism evidence="1">
    <name type="scientific">freshwater metagenome</name>
    <dbReference type="NCBI Taxonomy" id="449393"/>
    <lineage>
        <taxon>unclassified sequences</taxon>
        <taxon>metagenomes</taxon>
        <taxon>ecological metagenomes</taxon>
    </lineage>
</organism>
<dbReference type="EMBL" id="CAEZXR010000189">
    <property type="protein sequence ID" value="CAB4713734.1"/>
    <property type="molecule type" value="Genomic_DNA"/>
</dbReference>
<gene>
    <name evidence="1" type="ORF">UFOPK2579_01592</name>
</gene>